<gene>
    <name evidence="2" type="ORF">SAMN04488557_2137</name>
</gene>
<organism evidence="2 3">
    <name type="scientific">Hyphomicrobium facile</name>
    <dbReference type="NCBI Taxonomy" id="51670"/>
    <lineage>
        <taxon>Bacteria</taxon>
        <taxon>Pseudomonadati</taxon>
        <taxon>Pseudomonadota</taxon>
        <taxon>Alphaproteobacteria</taxon>
        <taxon>Hyphomicrobiales</taxon>
        <taxon>Hyphomicrobiaceae</taxon>
        <taxon>Hyphomicrobium</taxon>
    </lineage>
</organism>
<reference evidence="3" key="1">
    <citation type="submission" date="2016-10" db="EMBL/GenBank/DDBJ databases">
        <authorList>
            <person name="Varghese N."/>
            <person name="Submissions S."/>
        </authorList>
    </citation>
    <scope>NUCLEOTIDE SEQUENCE [LARGE SCALE GENOMIC DNA]</scope>
    <source>
        <strain evidence="3">DSM 1565</strain>
    </source>
</reference>
<dbReference type="STRING" id="51670.SAMN04488557_2137"/>
<dbReference type="AlphaFoldDB" id="A0A1I7NGS9"/>
<keyword evidence="1" id="KW-0472">Membrane</keyword>
<evidence type="ECO:0000256" key="1">
    <source>
        <dbReference type="SAM" id="Phobius"/>
    </source>
</evidence>
<dbReference type="Proteomes" id="UP000199423">
    <property type="component" value="Unassembled WGS sequence"/>
</dbReference>
<protein>
    <submittedName>
        <fullName evidence="2">Uncharacterized protein</fullName>
    </submittedName>
</protein>
<accession>A0A1I7NGS9</accession>
<keyword evidence="1" id="KW-1133">Transmembrane helix</keyword>
<feature type="transmembrane region" description="Helical" evidence="1">
    <location>
        <begin position="20"/>
        <end position="41"/>
    </location>
</feature>
<keyword evidence="1" id="KW-0812">Transmembrane</keyword>
<name>A0A1I7NGS9_9HYPH</name>
<dbReference type="EMBL" id="FPCH01000002">
    <property type="protein sequence ID" value="SFV33865.1"/>
    <property type="molecule type" value="Genomic_DNA"/>
</dbReference>
<evidence type="ECO:0000313" key="2">
    <source>
        <dbReference type="EMBL" id="SFV33865.1"/>
    </source>
</evidence>
<sequence length="203" mass="22468">MWEIPRATCKRRLRSVRQVLLQRTGLLGILIVLVVAGAALVHVTAAGANEAGNNVKLPPHVEDLRDVILTAAHSGNIEELKTAFEVSGVVPDLGFDAAGDPIKALKDHSEDHEGREILAALIQAFEMPPVALPLGDDIENNLIYVWPYLAERPIDKLTPAEEVDLYRLVTPAKAAEMREKKRWLWWRLVIAADGSWTSFKKAD</sequence>
<keyword evidence="3" id="KW-1185">Reference proteome</keyword>
<evidence type="ECO:0000313" key="3">
    <source>
        <dbReference type="Proteomes" id="UP000199423"/>
    </source>
</evidence>
<proteinExistence type="predicted"/>